<dbReference type="EMBL" id="BARU01008761">
    <property type="protein sequence ID" value="GAH44865.1"/>
    <property type="molecule type" value="Genomic_DNA"/>
</dbReference>
<evidence type="ECO:0000256" key="1">
    <source>
        <dbReference type="SAM" id="Phobius"/>
    </source>
</evidence>
<sequence>PTGAANYTLPTAASLVNAMPGVAVGDSFMFFINNITAHTITVVKGGATLDGTVTVTDSVIRAFLVIITNITTAAYYVYGLT</sequence>
<dbReference type="AlphaFoldDB" id="X1GJ38"/>
<feature type="transmembrane region" description="Helical" evidence="1">
    <location>
        <begin position="59"/>
        <end position="78"/>
    </location>
</feature>
<proteinExistence type="predicted"/>
<keyword evidence="1" id="KW-0812">Transmembrane</keyword>
<name>X1GJ38_9ZZZZ</name>
<gene>
    <name evidence="2" type="ORF">S03H2_17039</name>
</gene>
<accession>X1GJ38</accession>
<reference evidence="2" key="1">
    <citation type="journal article" date="2014" name="Front. Microbiol.">
        <title>High frequency of phylogenetically diverse reductive dehalogenase-homologous genes in deep subseafloor sedimentary metagenomes.</title>
        <authorList>
            <person name="Kawai M."/>
            <person name="Futagami T."/>
            <person name="Toyoda A."/>
            <person name="Takaki Y."/>
            <person name="Nishi S."/>
            <person name="Hori S."/>
            <person name="Arai W."/>
            <person name="Tsubouchi T."/>
            <person name="Morono Y."/>
            <person name="Uchiyama I."/>
            <person name="Ito T."/>
            <person name="Fujiyama A."/>
            <person name="Inagaki F."/>
            <person name="Takami H."/>
        </authorList>
    </citation>
    <scope>NUCLEOTIDE SEQUENCE</scope>
    <source>
        <strain evidence="2">Expedition CK06-06</strain>
    </source>
</reference>
<evidence type="ECO:0000313" key="2">
    <source>
        <dbReference type="EMBL" id="GAH44865.1"/>
    </source>
</evidence>
<comment type="caution">
    <text evidence="2">The sequence shown here is derived from an EMBL/GenBank/DDBJ whole genome shotgun (WGS) entry which is preliminary data.</text>
</comment>
<keyword evidence="1" id="KW-0472">Membrane</keyword>
<feature type="non-terminal residue" evidence="2">
    <location>
        <position position="1"/>
    </location>
</feature>
<protein>
    <submittedName>
        <fullName evidence="2">Uncharacterized protein</fullName>
    </submittedName>
</protein>
<keyword evidence="1" id="KW-1133">Transmembrane helix</keyword>
<organism evidence="2">
    <name type="scientific">marine sediment metagenome</name>
    <dbReference type="NCBI Taxonomy" id="412755"/>
    <lineage>
        <taxon>unclassified sequences</taxon>
        <taxon>metagenomes</taxon>
        <taxon>ecological metagenomes</taxon>
    </lineage>
</organism>